<accession>A0A173SCH8</accession>
<evidence type="ECO:0000256" key="6">
    <source>
        <dbReference type="ARBA" id="ARBA00022833"/>
    </source>
</evidence>
<feature type="domain" description="Peptidase M20 dimerisation" evidence="9">
    <location>
        <begin position="248"/>
        <end position="327"/>
    </location>
</feature>
<dbReference type="Pfam" id="PF07687">
    <property type="entry name" value="M20_dimer"/>
    <property type="match status" value="1"/>
</dbReference>
<evidence type="ECO:0000256" key="7">
    <source>
        <dbReference type="ARBA" id="ARBA00022997"/>
    </source>
</evidence>
<dbReference type="Proteomes" id="UP000095727">
    <property type="component" value="Unassembled WGS sequence"/>
</dbReference>
<sequence>MDFEKQIQTDRESLIQDIMKLVSIDSVETAPDAGMPFGAGAAKALDCFLETAESIGLKTENFDHYAGHADYGDQEETLGILGHVDVVPCSGSWVCEPFKPEIIDGKLYGRGVLDDKGPLLACLHAVKILKEMGVPLSKKIRFIVGANEETDWKCMDYYFNKKKIPAPQMSFTPDAVFPLIYAEKGVFQYQLVTDVSEDITLSGGNAFNAVADHASVLLPLELETVIRKSLLSWETQTRCHFTVENAGASLRLTAEGFAAHAAHPSTGINAISGLMSALSELSPENELARIATFYMEHIGFDLTGKGLGIDLTDEISGRLSFNVGKIEVCDHKVIFSIDNRVPVTYRCAQVQELIQKQLIGSGFRFENPYATESIHVPEDSFLVQTLMESYRNVTGDMSAKPLVDGACSYARALDNCVAFGALLPDQPDLMHQTNECLELDKLDLWMKIYLDAIYRLAK</sequence>
<dbReference type="InterPro" id="IPR010964">
    <property type="entry name" value="M20A_pepV-rel"/>
</dbReference>
<dbReference type="AlphaFoldDB" id="A0A173SCH8"/>
<dbReference type="EMBL" id="CYXR01000007">
    <property type="protein sequence ID" value="CUM87686.1"/>
    <property type="molecule type" value="Genomic_DNA"/>
</dbReference>
<keyword evidence="3" id="KW-0645">Protease</keyword>
<dbReference type="Pfam" id="PF01546">
    <property type="entry name" value="Peptidase_M20"/>
    <property type="match status" value="1"/>
</dbReference>
<dbReference type="InterPro" id="IPR036264">
    <property type="entry name" value="Bact_exopeptidase_dim_dom"/>
</dbReference>
<evidence type="ECO:0000259" key="9">
    <source>
        <dbReference type="Pfam" id="PF07687"/>
    </source>
</evidence>
<dbReference type="SUPFAM" id="SSF53187">
    <property type="entry name" value="Zn-dependent exopeptidases"/>
    <property type="match status" value="1"/>
</dbReference>
<dbReference type="EC" id="3.4.13.-" evidence="10"/>
<dbReference type="GO" id="GO:0006508">
    <property type="term" value="P:proteolysis"/>
    <property type="evidence" value="ECO:0007669"/>
    <property type="project" value="UniProtKB-KW"/>
</dbReference>
<keyword evidence="6" id="KW-0862">Zinc</keyword>
<keyword evidence="4" id="KW-0479">Metal-binding</keyword>
<dbReference type="InterPro" id="IPR001261">
    <property type="entry name" value="ArgE/DapE_CS"/>
</dbReference>
<dbReference type="Gene3D" id="3.40.630.10">
    <property type="entry name" value="Zn peptidases"/>
    <property type="match status" value="1"/>
</dbReference>
<keyword evidence="5 10" id="KW-0378">Hydrolase</keyword>
<comment type="cofactor">
    <cofactor evidence="1">
        <name>Zn(2+)</name>
        <dbReference type="ChEBI" id="CHEBI:29105"/>
    </cofactor>
</comment>
<evidence type="ECO:0000256" key="2">
    <source>
        <dbReference type="ARBA" id="ARBA00006247"/>
    </source>
</evidence>
<dbReference type="RefSeq" id="WP_055156211.1">
    <property type="nucleotide sequence ID" value="NZ_CYXR01000007.1"/>
</dbReference>
<keyword evidence="7 10" id="KW-0224">Dipeptidase</keyword>
<dbReference type="PANTHER" id="PTHR43808:SF31">
    <property type="entry name" value="N-ACETYL-L-CITRULLINE DEACETYLASE"/>
    <property type="match status" value="1"/>
</dbReference>
<dbReference type="PROSITE" id="PS00758">
    <property type="entry name" value="ARGE_DAPE_CPG2_1"/>
    <property type="match status" value="1"/>
</dbReference>
<evidence type="ECO:0000256" key="1">
    <source>
        <dbReference type="ARBA" id="ARBA00001947"/>
    </source>
</evidence>
<comment type="similarity">
    <text evidence="2">Belongs to the peptidase M20A family.</text>
</comment>
<gene>
    <name evidence="10" type="ORF">ERS852574_01290</name>
</gene>
<dbReference type="NCBIfam" id="TIGR01887">
    <property type="entry name" value="dipeptidaselike"/>
    <property type="match status" value="1"/>
</dbReference>
<dbReference type="GO" id="GO:0006526">
    <property type="term" value="P:L-arginine biosynthetic process"/>
    <property type="evidence" value="ECO:0007669"/>
    <property type="project" value="TreeGrafter"/>
</dbReference>
<dbReference type="SUPFAM" id="SSF55031">
    <property type="entry name" value="Bacterial exopeptidase dimerisation domain"/>
    <property type="match status" value="1"/>
</dbReference>
<dbReference type="Gene3D" id="3.30.70.360">
    <property type="match status" value="2"/>
</dbReference>
<evidence type="ECO:0000313" key="10">
    <source>
        <dbReference type="EMBL" id="CUM87686.1"/>
    </source>
</evidence>
<dbReference type="GO" id="GO:0008777">
    <property type="term" value="F:acetylornithine deacetylase activity"/>
    <property type="evidence" value="ECO:0007669"/>
    <property type="project" value="TreeGrafter"/>
</dbReference>
<evidence type="ECO:0000313" key="11">
    <source>
        <dbReference type="Proteomes" id="UP000095727"/>
    </source>
</evidence>
<dbReference type="GO" id="GO:0008270">
    <property type="term" value="F:zinc ion binding"/>
    <property type="evidence" value="ECO:0007669"/>
    <property type="project" value="InterPro"/>
</dbReference>
<dbReference type="InterPro" id="IPR002933">
    <property type="entry name" value="Peptidase_M20"/>
</dbReference>
<organism evidence="10 11">
    <name type="scientific">Coprococcus comes</name>
    <dbReference type="NCBI Taxonomy" id="410072"/>
    <lineage>
        <taxon>Bacteria</taxon>
        <taxon>Bacillati</taxon>
        <taxon>Bacillota</taxon>
        <taxon>Clostridia</taxon>
        <taxon>Lachnospirales</taxon>
        <taxon>Lachnospiraceae</taxon>
        <taxon>Coprococcus</taxon>
    </lineage>
</organism>
<proteinExistence type="inferred from homology"/>
<keyword evidence="8" id="KW-0482">Metalloprotease</keyword>
<dbReference type="NCBIfam" id="NF005591">
    <property type="entry name" value="PRK07318.1"/>
    <property type="match status" value="1"/>
</dbReference>
<dbReference type="InterPro" id="IPR050072">
    <property type="entry name" value="Peptidase_M20A"/>
</dbReference>
<evidence type="ECO:0000256" key="3">
    <source>
        <dbReference type="ARBA" id="ARBA00022670"/>
    </source>
</evidence>
<dbReference type="InterPro" id="IPR011650">
    <property type="entry name" value="Peptidase_M20_dimer"/>
</dbReference>
<evidence type="ECO:0000256" key="4">
    <source>
        <dbReference type="ARBA" id="ARBA00022723"/>
    </source>
</evidence>
<reference evidence="10 11" key="1">
    <citation type="submission" date="2015-09" db="EMBL/GenBank/DDBJ databases">
        <authorList>
            <consortium name="Pathogen Informatics"/>
        </authorList>
    </citation>
    <scope>NUCLEOTIDE SEQUENCE [LARGE SCALE GENOMIC DNA]</scope>
    <source>
        <strain evidence="10 11">2789STDY5834962</strain>
    </source>
</reference>
<dbReference type="PANTHER" id="PTHR43808">
    <property type="entry name" value="ACETYLORNITHINE DEACETYLASE"/>
    <property type="match status" value="1"/>
</dbReference>
<dbReference type="GO" id="GO:0008237">
    <property type="term" value="F:metallopeptidase activity"/>
    <property type="evidence" value="ECO:0007669"/>
    <property type="project" value="UniProtKB-KW"/>
</dbReference>
<evidence type="ECO:0000256" key="8">
    <source>
        <dbReference type="ARBA" id="ARBA00023049"/>
    </source>
</evidence>
<evidence type="ECO:0000256" key="5">
    <source>
        <dbReference type="ARBA" id="ARBA00022801"/>
    </source>
</evidence>
<protein>
    <submittedName>
        <fullName evidence="10">Putative dipeptidase SA1572</fullName>
        <ecNumber evidence="10">3.4.13.-</ecNumber>
    </submittedName>
</protein>
<name>A0A173SCH8_9FIRM</name>
<dbReference type="GO" id="GO:0016805">
    <property type="term" value="F:dipeptidase activity"/>
    <property type="evidence" value="ECO:0007669"/>
    <property type="project" value="UniProtKB-KW"/>
</dbReference>